<proteinExistence type="predicted"/>
<dbReference type="Pfam" id="PF14022">
    <property type="entry name" value="DUF4238"/>
    <property type="match status" value="1"/>
</dbReference>
<sequence>MSKTRNNHYVPQWYQEGFFEAGSNTLAYLDVNPTRRVLEDGRVITERALFDAPTSRAFRQFDLYSTFFGTSINDEIERRLFGDIDARGSNAIRAFAGSDASRQHRHFQTLFEYIDIQKIRTPKGLDWLKTQYPTLSQNELMFEMQGIRMMHCTIWAEGVREIVSAEDADIKFIVSDHPVTIYNPAAPPEAKTSSDSNDPSIALKASQTIFPLTRNFCLILTNLEYARDPSTNPLEKRTFARNYRQSIIRTDAFIRTRKLSNQEVTRINYVLKARARRYIGAGRKEWLYPENSISEPWGELRKTLLPPKDGLWNFGGEMFAKFENGHVHYQDEFGRTEKQRDFLRKDPPTKPLRPRDVCGCGSGWLFKACCEPKPIVLRPTWSEPSIRERNIMLYNGIVNVLGLIPGKDWTQVRRNLTDEQIGKVYSLYEGLWPLETDLLQLLPKPDGTARAIYTGSIHPSTITKFALGASLYFGELIIQHPFLHAGTVKKKYSPVENPKTYRQEFLKSVLFFLNVMPLVEVGLVNLIPDPCNFDSHLRDQMLHMAESRAAGLRIDRHKEPHIEELMRQDFRRSIMSLPREELLSQLSRALPELDTTKQEETLGYIEQLRENDPLAVLQTDSLTGGQFSMMSLAPNFEMSMYLAQATGSCIITDSRFRWNEVKRASRQRAGGGQSNLAALARDIERSEFVFPQNVMDIAALALDETSAAYPALVRDIFKYLSNLRERGPKPNREAQLTARFARAHQQFQSAIKKTRMATEEARISCVFPSDGIQDNTVNRLLLMSSSEMHLPSVPMAFFIESKTLQVK</sequence>
<gene>
    <name evidence="1" type="ORF">YH63_014760</name>
</gene>
<organism evidence="1 2">
    <name type="scientific">Afipia massiliensis</name>
    <dbReference type="NCBI Taxonomy" id="211460"/>
    <lineage>
        <taxon>Bacteria</taxon>
        <taxon>Pseudomonadati</taxon>
        <taxon>Pseudomonadota</taxon>
        <taxon>Alphaproteobacteria</taxon>
        <taxon>Hyphomicrobiales</taxon>
        <taxon>Nitrobacteraceae</taxon>
        <taxon>Afipia</taxon>
    </lineage>
</organism>
<dbReference type="Proteomes" id="UP000034832">
    <property type="component" value="Unassembled WGS sequence"/>
</dbReference>
<protein>
    <submittedName>
        <fullName evidence="1">DUF4238 domain-containing protein</fullName>
    </submittedName>
</protein>
<comment type="caution">
    <text evidence="1">The sequence shown here is derived from an EMBL/GenBank/DDBJ whole genome shotgun (WGS) entry which is preliminary data.</text>
</comment>
<dbReference type="RefSeq" id="WP_046826935.1">
    <property type="nucleotide sequence ID" value="NZ_LBIA02000001.1"/>
</dbReference>
<keyword evidence="2" id="KW-1185">Reference proteome</keyword>
<reference evidence="1" key="1">
    <citation type="submission" date="2019-04" db="EMBL/GenBank/DDBJ databases">
        <title>Whole genome sequencing of cave bacteria.</title>
        <authorList>
            <person name="Gan H.M."/>
            <person name="Barton H."/>
            <person name="Savka M.A."/>
        </authorList>
    </citation>
    <scope>NUCLEOTIDE SEQUENCE [LARGE SCALE GENOMIC DNA]</scope>
    <source>
        <strain evidence="1">LC387</strain>
    </source>
</reference>
<dbReference type="STRING" id="211460.YH63_04255"/>
<evidence type="ECO:0000313" key="2">
    <source>
        <dbReference type="Proteomes" id="UP000034832"/>
    </source>
</evidence>
<dbReference type="OrthoDB" id="1551443at2"/>
<evidence type="ECO:0000313" key="1">
    <source>
        <dbReference type="EMBL" id="TKT72587.1"/>
    </source>
</evidence>
<dbReference type="EMBL" id="LBIA02000001">
    <property type="protein sequence ID" value="TKT72587.1"/>
    <property type="molecule type" value="Genomic_DNA"/>
</dbReference>
<dbReference type="InterPro" id="IPR025332">
    <property type="entry name" value="DUF4238"/>
</dbReference>
<dbReference type="AlphaFoldDB" id="A0A4U6BQ56"/>
<accession>A0A4U6BQ56</accession>
<name>A0A4U6BQ56_9BRAD</name>